<dbReference type="InterPro" id="IPR010131">
    <property type="entry name" value="MdtP/NodT-like"/>
</dbReference>
<reference evidence="3 4" key="1">
    <citation type="submission" date="2018-04" db="EMBL/GenBank/DDBJ databases">
        <title>Active sludge and wastewater microbial communities from Klosterneuburg, Austria.</title>
        <authorList>
            <person name="Wagner M."/>
        </authorList>
    </citation>
    <scope>NUCLEOTIDE SEQUENCE [LARGE SCALE GENOMIC DNA]</scope>
    <source>
        <strain evidence="3 4">Nm 57</strain>
    </source>
</reference>
<keyword evidence="2" id="KW-0472">Membrane</keyword>
<sequence>MISGVYLRHDCSWGIIVIEYQTAKAILRQLRTRQMVLVFASFFAGIIPILGHGMAYADTHPVINISAEKGEDLTLRQALQQVLQNNPELAAFSREVAAYEGTKLQAGLLKNPEFSVGAESIDSSNPNIERFTTFRISQLIELGGKRSARVNVATLGQELADQAYAAKRLEVVARTANAFIDVLENQVHVSVMDDTLRLMQKAMKTVVKRVEAGKAPPIEATRSKVALSAASIELEQGRRNLSAARAKLALLWGEAEPRFGQALGELESFVEIPEFDQLVKRLEENPIMLQSLKNIAQREAMVELQKANKIPDVTVGAGIQRYFSLNKTTAVLDISIPIPIFDRNQGNELEARQRLNKAMDERASVELQLRTEFARNYENLLAARNEIRVLHDEVLPGAQNAFEITNRGYQLGKFSFLEMLDTQRAFFQNRILYVRALANYQRLVNIIEQLIAAPLADSAADYTKLNTQGKERNQ</sequence>
<organism evidence="3 4">
    <name type="scientific">Nitrosomonas eutropha</name>
    <dbReference type="NCBI Taxonomy" id="916"/>
    <lineage>
        <taxon>Bacteria</taxon>
        <taxon>Pseudomonadati</taxon>
        <taxon>Pseudomonadota</taxon>
        <taxon>Betaproteobacteria</taxon>
        <taxon>Nitrosomonadales</taxon>
        <taxon>Nitrosomonadaceae</taxon>
        <taxon>Nitrosomonas</taxon>
    </lineage>
</organism>
<feature type="transmembrane region" description="Helical" evidence="2">
    <location>
        <begin position="36"/>
        <end position="57"/>
    </location>
</feature>
<dbReference type="Pfam" id="PF02321">
    <property type="entry name" value="OEP"/>
    <property type="match status" value="2"/>
</dbReference>
<keyword evidence="4" id="KW-1185">Reference proteome</keyword>
<evidence type="ECO:0000313" key="3">
    <source>
        <dbReference type="EMBL" id="PXV80677.1"/>
    </source>
</evidence>
<dbReference type="EMBL" id="QICQ01000014">
    <property type="protein sequence ID" value="PXV80677.1"/>
    <property type="molecule type" value="Genomic_DNA"/>
</dbReference>
<keyword evidence="2" id="KW-0812">Transmembrane</keyword>
<dbReference type="Proteomes" id="UP000247780">
    <property type="component" value="Unassembled WGS sequence"/>
</dbReference>
<comment type="caution">
    <text evidence="3">The sequence shown here is derived from an EMBL/GenBank/DDBJ whole genome shotgun (WGS) entry which is preliminary data.</text>
</comment>
<dbReference type="Gene3D" id="1.20.1600.10">
    <property type="entry name" value="Outer membrane efflux proteins (OEP)"/>
    <property type="match status" value="1"/>
</dbReference>
<comment type="similarity">
    <text evidence="1">Belongs to the outer membrane factor (OMF) (TC 1.B.17) family.</text>
</comment>
<keyword evidence="2" id="KW-1133">Transmembrane helix</keyword>
<protein>
    <submittedName>
        <fullName evidence="3">Cobalt-zinc-cadmium efflux system outer membrane protein</fullName>
    </submittedName>
</protein>
<accession>A0ABX5M6L9</accession>
<dbReference type="PANTHER" id="PTHR30203">
    <property type="entry name" value="OUTER MEMBRANE CATION EFFLUX PROTEIN"/>
    <property type="match status" value="1"/>
</dbReference>
<gene>
    <name evidence="3" type="ORF">C8R14_11410</name>
</gene>
<dbReference type="PANTHER" id="PTHR30203:SF24">
    <property type="entry name" value="BLR4935 PROTEIN"/>
    <property type="match status" value="1"/>
</dbReference>
<evidence type="ECO:0000256" key="2">
    <source>
        <dbReference type="SAM" id="Phobius"/>
    </source>
</evidence>
<evidence type="ECO:0000256" key="1">
    <source>
        <dbReference type="ARBA" id="ARBA00007613"/>
    </source>
</evidence>
<dbReference type="InterPro" id="IPR003423">
    <property type="entry name" value="OMP_efflux"/>
</dbReference>
<dbReference type="SUPFAM" id="SSF56954">
    <property type="entry name" value="Outer membrane efflux proteins (OEP)"/>
    <property type="match status" value="1"/>
</dbReference>
<name>A0ABX5M6L9_9PROT</name>
<proteinExistence type="inferred from homology"/>
<evidence type="ECO:0000313" key="4">
    <source>
        <dbReference type="Proteomes" id="UP000247780"/>
    </source>
</evidence>